<protein>
    <recommendedName>
        <fullName evidence="6">Sfi1 spindle body domain-containing protein</fullName>
    </recommendedName>
</protein>
<evidence type="ECO:0000259" key="2">
    <source>
        <dbReference type="Pfam" id="PF08457"/>
    </source>
</evidence>
<reference evidence="4" key="2">
    <citation type="submission" date="2021-01" db="EMBL/GenBank/DDBJ databases">
        <authorList>
            <person name="Schikora-Tamarit M.A."/>
        </authorList>
    </citation>
    <scope>NUCLEOTIDE SEQUENCE</scope>
    <source>
        <strain evidence="4">CBS2887</strain>
    </source>
</reference>
<proteinExistence type="predicted"/>
<dbReference type="InterPro" id="IPR013665">
    <property type="entry name" value="Sfi1_dom"/>
</dbReference>
<sequence>MSGQEGDFTVSSSTEDFLRSNFAQNPQTAAILSPTLTRTPFTGYSPIRETTTNVILRTDPKDVLNEPTGKVLMGRARNQTGLSSPFRPDTEEHISETTKFFQHINLRGPFPNLNPHQIIVEEEEEAEAEDYEYDDDDASAASDGAMDIGQLFHLVSTNIDIPEHKLSKFKGILRYYIDYLIETDVDLSSDPLVSYLAERLQDDDTERLAQVARVVDNILLSPKTLTEILANYLYHKNHRLKSMAISIWKDRQVEIRESRELANLNVKRKFLDRLFQKYDTIVEVYEPHAQKLHDRSLKSFSFDIWKKRREYIQSLETGVEIRIKQRTLQLWKTKIDIDLKSSEDQYATSLTKSTLKKWVLKLRLNQFENDKTGLSKLLLKRDLFTLWKSEYERVRLLHEDSKLFQLGMHAGYIFDKWKSQGLVSLERCTALEKLLSDHLKAKYLRIWTYMLNLKLTETEVLLTRDELLKRFILRKMKEKLQLETKLEIFERDHRQRTLSKYLQYWKKQSTLETKLREYLTDMKVTKIKYFKIWKLEQNLKSHARAKEAELVPLVFNQWKCSTILQIHQINFTTQRLIPKFYDKWLIKVQQNQEDRALAREASVFYRKTSFLNNWKSSLNQVTMLEKKTELMVKKKFFQRISKKFTKIQDLQLISGAHYETNSTILKGYFDRWANHYELNVESRLTNRLQEFNKSKESKIKNIMLQVWKEKYSVYILNTEDFLNLRRTYYLRKGMDQWKDRFKICQSMTTAAEEFNDLHLSHSAMTKIKSKFDYVIELEEVRLDYQDDRDYKLLQKVMNHWNLKVLKNQSYHPIVQNFQKRWERARLRGMFALWRNKSERIAEEIIEDDSPTKRNPILQTPMRNLSSALPFNVSATSTLPRHERNKLERMESLKNRYGQLKLAIPSPTSTFKNVSPAKRETQPVNLGNLPKPKLSFADLSRPLRGTRRRQQQQSPQTPSFDLDTDTLIANSEFDDEGDESEFGEDVDSLATPLLRRGRRILG</sequence>
<evidence type="ECO:0000313" key="4">
    <source>
        <dbReference type="EMBL" id="KAH3680173.1"/>
    </source>
</evidence>
<dbReference type="OrthoDB" id="4070448at2759"/>
<dbReference type="EMBL" id="JAEUBG010004779">
    <property type="protein sequence ID" value="KAH3680173.1"/>
    <property type="molecule type" value="Genomic_DNA"/>
</dbReference>
<evidence type="ECO:0000313" key="5">
    <source>
        <dbReference type="Proteomes" id="UP000774326"/>
    </source>
</evidence>
<feature type="domain" description="Spindle body associated protein C-terminal" evidence="3">
    <location>
        <begin position="858"/>
        <end position="913"/>
    </location>
</feature>
<name>A0A9P8PXB9_WICPI</name>
<dbReference type="Pfam" id="PF10638">
    <property type="entry name" value="Sfi1_C"/>
    <property type="match status" value="1"/>
</dbReference>
<accession>A0A9P8PXB9</accession>
<organism evidence="4 5">
    <name type="scientific">Wickerhamomyces pijperi</name>
    <name type="common">Yeast</name>
    <name type="synonym">Pichia pijperi</name>
    <dbReference type="NCBI Taxonomy" id="599730"/>
    <lineage>
        <taxon>Eukaryota</taxon>
        <taxon>Fungi</taxon>
        <taxon>Dikarya</taxon>
        <taxon>Ascomycota</taxon>
        <taxon>Saccharomycotina</taxon>
        <taxon>Saccharomycetes</taxon>
        <taxon>Phaffomycetales</taxon>
        <taxon>Wickerhamomycetaceae</taxon>
        <taxon>Wickerhamomyces</taxon>
    </lineage>
</organism>
<dbReference type="Proteomes" id="UP000774326">
    <property type="component" value="Unassembled WGS sequence"/>
</dbReference>
<dbReference type="Pfam" id="PF08457">
    <property type="entry name" value="Sfi1"/>
    <property type="match status" value="1"/>
</dbReference>
<feature type="domain" description="Sfi1 spindle body" evidence="2">
    <location>
        <begin position="413"/>
        <end position="836"/>
    </location>
</feature>
<reference evidence="4" key="1">
    <citation type="journal article" date="2021" name="Open Biol.">
        <title>Shared evolutionary footprints suggest mitochondrial oxidative damage underlies multiple complex I losses in fungi.</title>
        <authorList>
            <person name="Schikora-Tamarit M.A."/>
            <person name="Marcet-Houben M."/>
            <person name="Nosek J."/>
            <person name="Gabaldon T."/>
        </authorList>
    </citation>
    <scope>NUCLEOTIDE SEQUENCE</scope>
    <source>
        <strain evidence="4">CBS2887</strain>
    </source>
</reference>
<evidence type="ECO:0000256" key="1">
    <source>
        <dbReference type="SAM" id="MobiDB-lite"/>
    </source>
</evidence>
<feature type="region of interest" description="Disordered" evidence="1">
    <location>
        <begin position="905"/>
        <end position="964"/>
    </location>
</feature>
<comment type="caution">
    <text evidence="4">The sequence shown here is derived from an EMBL/GenBank/DDBJ whole genome shotgun (WGS) entry which is preliminary data.</text>
</comment>
<dbReference type="AlphaFoldDB" id="A0A9P8PXB9"/>
<dbReference type="InterPro" id="IPR018907">
    <property type="entry name" value="Spindle_body_associated_C_dom"/>
</dbReference>
<keyword evidence="5" id="KW-1185">Reference proteome</keyword>
<gene>
    <name evidence="4" type="ORF">WICPIJ_008386</name>
</gene>
<evidence type="ECO:0008006" key="6">
    <source>
        <dbReference type="Google" id="ProtNLM"/>
    </source>
</evidence>
<evidence type="ECO:0000259" key="3">
    <source>
        <dbReference type="Pfam" id="PF10638"/>
    </source>
</evidence>